<dbReference type="EMBL" id="QLMH01000021">
    <property type="protein sequence ID" value="RAK15446.1"/>
    <property type="molecule type" value="Genomic_DNA"/>
</dbReference>
<gene>
    <name evidence="2" type="ORF">B0I26_12116</name>
</gene>
<keyword evidence="1" id="KW-1133">Transmembrane helix</keyword>
<evidence type="ECO:0000256" key="1">
    <source>
        <dbReference type="SAM" id="Phobius"/>
    </source>
</evidence>
<reference evidence="2 3" key="1">
    <citation type="submission" date="2018-06" db="EMBL/GenBank/DDBJ databases">
        <title>Genomic Encyclopedia of Type Strains, Phase III (KMG-III): the genomes of soil and plant-associated and newly described type strains.</title>
        <authorList>
            <person name="Whitman W."/>
        </authorList>
    </citation>
    <scope>NUCLEOTIDE SEQUENCE [LARGE SCALE GENOMIC DNA]</scope>
    <source>
        <strain evidence="2 3">CGMCC 1.8979</strain>
    </source>
</reference>
<dbReference type="Proteomes" id="UP000248555">
    <property type="component" value="Unassembled WGS sequence"/>
</dbReference>
<feature type="transmembrane region" description="Helical" evidence="1">
    <location>
        <begin position="20"/>
        <end position="39"/>
    </location>
</feature>
<keyword evidence="3" id="KW-1185">Reference proteome</keyword>
<feature type="transmembrane region" description="Helical" evidence="1">
    <location>
        <begin position="51"/>
        <end position="72"/>
    </location>
</feature>
<proteinExistence type="predicted"/>
<organism evidence="2 3">
    <name type="scientific">Paranoxybacillus vitaminiphilus</name>
    <dbReference type="NCBI Taxonomy" id="581036"/>
    <lineage>
        <taxon>Bacteria</taxon>
        <taxon>Bacillati</taxon>
        <taxon>Bacillota</taxon>
        <taxon>Bacilli</taxon>
        <taxon>Bacillales</taxon>
        <taxon>Anoxybacillaceae</taxon>
        <taxon>Paranoxybacillus</taxon>
    </lineage>
</organism>
<dbReference type="AlphaFoldDB" id="A0A327Y609"/>
<accession>A0A327Y609</accession>
<dbReference type="RefSeq" id="WP_111646363.1">
    <property type="nucleotide sequence ID" value="NZ_QLMH01000021.1"/>
</dbReference>
<protein>
    <submittedName>
        <fullName evidence="2">Uncharacterized protein</fullName>
    </submittedName>
</protein>
<evidence type="ECO:0000313" key="3">
    <source>
        <dbReference type="Proteomes" id="UP000248555"/>
    </source>
</evidence>
<evidence type="ECO:0000313" key="2">
    <source>
        <dbReference type="EMBL" id="RAK15446.1"/>
    </source>
</evidence>
<dbReference type="OrthoDB" id="2972318at2"/>
<keyword evidence="1" id="KW-0812">Transmembrane</keyword>
<name>A0A327Y609_9BACL</name>
<comment type="caution">
    <text evidence="2">The sequence shown here is derived from an EMBL/GenBank/DDBJ whole genome shotgun (WGS) entry which is preliminary data.</text>
</comment>
<keyword evidence="1" id="KW-0472">Membrane</keyword>
<sequence>MSALHSLITWAEKASDVCLLLFVFILIVALADLFINLCFKNLSKTEVYRYVKYVIGILILLSIFCIVIYSFLMI</sequence>